<dbReference type="HOGENOM" id="CLU_096785_0_0_7"/>
<accession>E3FD06</accession>
<evidence type="ECO:0000313" key="2">
    <source>
        <dbReference type="EMBL" id="ADO73825.1"/>
    </source>
</evidence>
<keyword evidence="3" id="KW-1185">Reference proteome</keyword>
<evidence type="ECO:0000256" key="1">
    <source>
        <dbReference type="SAM" id="MobiDB-lite"/>
    </source>
</evidence>
<organism evidence="2 3">
    <name type="scientific">Stigmatella aurantiaca (strain DW4/3-1)</name>
    <dbReference type="NCBI Taxonomy" id="378806"/>
    <lineage>
        <taxon>Bacteria</taxon>
        <taxon>Pseudomonadati</taxon>
        <taxon>Myxococcota</taxon>
        <taxon>Myxococcia</taxon>
        <taxon>Myxococcales</taxon>
        <taxon>Cystobacterineae</taxon>
        <taxon>Archangiaceae</taxon>
        <taxon>Stigmatella</taxon>
    </lineage>
</organism>
<dbReference type="eggNOG" id="ENOG5032AUE">
    <property type="taxonomic scope" value="Bacteria"/>
</dbReference>
<name>E3FD06_STIAD</name>
<gene>
    <name evidence="2" type="ordered locus">STAUR_6066</name>
</gene>
<feature type="region of interest" description="Disordered" evidence="1">
    <location>
        <begin position="35"/>
        <end position="54"/>
    </location>
</feature>
<dbReference type="STRING" id="378806.STAUR_6066"/>
<evidence type="ECO:0000313" key="3">
    <source>
        <dbReference type="Proteomes" id="UP000001351"/>
    </source>
</evidence>
<sequence length="231" mass="25818">MDRGLIGALLTGRPKQERSTCRRAGHLPERCSFLRAGAGRPEGPSPSPGAVPARKLEGPRISVVAGSFKPTFYYGPWQCNQRWMTYCARQCAAEGYPLKGCMWLADLTLDWEGTTHNAGGRYAITHCCCDYPPLSPAATKAARDRWKGFREKFREDWGKKFGQWPEEAGESWPGHHIRDLKHGGDPVDPNNIMPAPTGVHDIFSFEYPRCYDGLPPWNTVGPDLPYLDNGR</sequence>
<protein>
    <submittedName>
        <fullName evidence="2">Conserved uncharacterized protein</fullName>
    </submittedName>
</protein>
<dbReference type="AlphaFoldDB" id="E3FD06"/>
<proteinExistence type="predicted"/>
<dbReference type="KEGG" id="sur:STAUR_6066"/>
<dbReference type="Proteomes" id="UP000001351">
    <property type="component" value="Chromosome"/>
</dbReference>
<dbReference type="EMBL" id="CP002271">
    <property type="protein sequence ID" value="ADO73825.1"/>
    <property type="molecule type" value="Genomic_DNA"/>
</dbReference>
<reference evidence="2 3" key="1">
    <citation type="journal article" date="2011" name="Mol. Biol. Evol.">
        <title>Comparative genomic analysis of fruiting body formation in Myxococcales.</title>
        <authorList>
            <person name="Huntley S."/>
            <person name="Hamann N."/>
            <person name="Wegener-Feldbrugge S."/>
            <person name="Treuner-Lange A."/>
            <person name="Kube M."/>
            <person name="Reinhardt R."/>
            <person name="Klages S."/>
            <person name="Muller R."/>
            <person name="Ronning C.M."/>
            <person name="Nierman W.C."/>
            <person name="Sogaard-Andersen L."/>
        </authorList>
    </citation>
    <scope>NUCLEOTIDE SEQUENCE [LARGE SCALE GENOMIC DNA]</scope>
    <source>
        <strain evidence="2 3">DW4/3-1</strain>
    </source>
</reference>